<gene>
    <name evidence="3" type="ORF">PLEOSDRAFT_1102433</name>
</gene>
<dbReference type="InterPro" id="IPR008266">
    <property type="entry name" value="Tyr_kinase_AS"/>
</dbReference>
<reference evidence="4" key="1">
    <citation type="journal article" date="2014" name="Proc. Natl. Acad. Sci. U.S.A.">
        <title>Extensive sampling of basidiomycete genomes demonstrates inadequacy of the white-rot/brown-rot paradigm for wood decay fungi.</title>
        <authorList>
            <person name="Riley R."/>
            <person name="Salamov A.A."/>
            <person name="Brown D.W."/>
            <person name="Nagy L.G."/>
            <person name="Floudas D."/>
            <person name="Held B.W."/>
            <person name="Levasseur A."/>
            <person name="Lombard V."/>
            <person name="Morin E."/>
            <person name="Otillar R."/>
            <person name="Lindquist E.A."/>
            <person name="Sun H."/>
            <person name="LaButti K.M."/>
            <person name="Schmutz J."/>
            <person name="Jabbour D."/>
            <person name="Luo H."/>
            <person name="Baker S.E."/>
            <person name="Pisabarro A.G."/>
            <person name="Walton J.D."/>
            <person name="Blanchette R.A."/>
            <person name="Henrissat B."/>
            <person name="Martin F."/>
            <person name="Cullen D."/>
            <person name="Hibbett D.S."/>
            <person name="Grigoriev I.V."/>
        </authorList>
    </citation>
    <scope>NUCLEOTIDE SEQUENCE [LARGE SCALE GENOMIC DNA]</scope>
    <source>
        <strain evidence="4">PC15</strain>
    </source>
</reference>
<protein>
    <recommendedName>
        <fullName evidence="2">Protein kinase domain-containing protein</fullName>
    </recommendedName>
</protein>
<dbReference type="InterPro" id="IPR000719">
    <property type="entry name" value="Prot_kinase_dom"/>
</dbReference>
<dbReference type="GO" id="GO:0004672">
    <property type="term" value="F:protein kinase activity"/>
    <property type="evidence" value="ECO:0007669"/>
    <property type="project" value="InterPro"/>
</dbReference>
<dbReference type="PANTHER" id="PTHR37171:SF1">
    <property type="entry name" value="SERINE_THREONINE-PROTEIN KINASE YRZF-RELATED"/>
    <property type="match status" value="1"/>
</dbReference>
<feature type="domain" description="Protein kinase" evidence="2">
    <location>
        <begin position="480"/>
        <end position="695"/>
    </location>
</feature>
<dbReference type="InterPro" id="IPR052396">
    <property type="entry name" value="Meiotic_Drive_Suppr_Kinase"/>
</dbReference>
<dbReference type="GO" id="GO:0005524">
    <property type="term" value="F:ATP binding"/>
    <property type="evidence" value="ECO:0007669"/>
    <property type="project" value="InterPro"/>
</dbReference>
<dbReference type="PROSITE" id="PS50011">
    <property type="entry name" value="PROTEIN_KINASE_DOM"/>
    <property type="match status" value="1"/>
</dbReference>
<evidence type="ECO:0000313" key="4">
    <source>
        <dbReference type="Proteomes" id="UP000027073"/>
    </source>
</evidence>
<accession>A0A067NU84</accession>
<sequence length="695" mass="78473">MPYTDDEEIHALLNFNPPSIKASPVTTESDAPALSFYDKHLSPNLALKRVQRLPTLLRDMTEALGACMDIIDAQAITIPPISRGDRFRTIRHRKVVRVDDEATDAPSIAKLYLATTGENCQTVASTLVLTPHCSSWLPTIFFERVDADVEDNPTDQTFSLEEYSLGLPSNSKGLSLHPKIKECLSQSNLELLQRLFKRDRRLSTWEFLPYTSQAIDVIQNLCGRRGATEFNMRVPQPIGKFQSPDAAMPFDAEVTPWYPQKSTRNLRPRKTPSLPKTTDPPPVKFRFASPPPKSLLTIVNDVLQHAWVTACRRDSTFIVFQCGNYERIGVRNRATQTLYLSGLIDVPNVTDPGSYTELHLNLYVLILRDALQRAAYLGPQDDVPPLPRKRRREGGEVLAREQQRSKLRSYVNHSGDEAVADVATSEFYGDIRSRHLLLVSLQYGVYSSPNPATFFRPGHRPNIPGSRQRVAYTATEYIHIRLTSLITRGGTGTVHEGRLEAHRKDGLVTRDIVAKLAFGSDQKQRMLHEATIYEHLTKSRVSCIPTCYGIFEEPHDDGPSVLVTSHEGYWLQHWNSEYPDIGVPKIWRYEVFFRLLLKTNRSIDRNKFLQAMKGIHDAGVCHRDIRPENLVVNASGDVCIIDFDRADLTSSIGARKREYEHLRDLLEGNYTPPGYFPSRSTASSESELAPGPKSE</sequence>
<dbReference type="HOGENOM" id="CLU_004236_1_0_1"/>
<dbReference type="Proteomes" id="UP000027073">
    <property type="component" value="Unassembled WGS sequence"/>
</dbReference>
<name>A0A067NU84_PLEO1</name>
<dbReference type="EMBL" id="KL198006">
    <property type="protein sequence ID" value="KDQ31469.1"/>
    <property type="molecule type" value="Genomic_DNA"/>
</dbReference>
<evidence type="ECO:0000313" key="3">
    <source>
        <dbReference type="EMBL" id="KDQ31469.1"/>
    </source>
</evidence>
<evidence type="ECO:0000259" key="2">
    <source>
        <dbReference type="PROSITE" id="PS50011"/>
    </source>
</evidence>
<evidence type="ECO:0000256" key="1">
    <source>
        <dbReference type="SAM" id="MobiDB-lite"/>
    </source>
</evidence>
<proteinExistence type="predicted"/>
<dbReference type="InterPro" id="IPR011009">
    <property type="entry name" value="Kinase-like_dom_sf"/>
</dbReference>
<dbReference type="SUPFAM" id="SSF56112">
    <property type="entry name" value="Protein kinase-like (PK-like)"/>
    <property type="match status" value="1"/>
</dbReference>
<dbReference type="AlphaFoldDB" id="A0A067NU84"/>
<dbReference type="InParanoid" id="A0A067NU84"/>
<feature type="region of interest" description="Disordered" evidence="1">
    <location>
        <begin position="261"/>
        <end position="284"/>
    </location>
</feature>
<dbReference type="Gene3D" id="1.10.510.10">
    <property type="entry name" value="Transferase(Phosphotransferase) domain 1"/>
    <property type="match status" value="1"/>
</dbReference>
<dbReference type="Pfam" id="PF00069">
    <property type="entry name" value="Pkinase"/>
    <property type="match status" value="1"/>
</dbReference>
<dbReference type="OrthoDB" id="2521594at2759"/>
<organism evidence="3 4">
    <name type="scientific">Pleurotus ostreatus (strain PC15)</name>
    <name type="common">Oyster mushroom</name>
    <dbReference type="NCBI Taxonomy" id="1137138"/>
    <lineage>
        <taxon>Eukaryota</taxon>
        <taxon>Fungi</taxon>
        <taxon>Dikarya</taxon>
        <taxon>Basidiomycota</taxon>
        <taxon>Agaricomycotina</taxon>
        <taxon>Agaricomycetes</taxon>
        <taxon>Agaricomycetidae</taxon>
        <taxon>Agaricales</taxon>
        <taxon>Pleurotineae</taxon>
        <taxon>Pleurotaceae</taxon>
        <taxon>Pleurotus</taxon>
    </lineage>
</organism>
<dbReference type="VEuPathDB" id="FungiDB:PLEOSDRAFT_1102433"/>
<dbReference type="PANTHER" id="PTHR37171">
    <property type="entry name" value="SERINE/THREONINE-PROTEIN KINASE YRZF-RELATED"/>
    <property type="match status" value="1"/>
</dbReference>
<dbReference type="STRING" id="1137138.A0A067NU84"/>
<feature type="region of interest" description="Disordered" evidence="1">
    <location>
        <begin position="669"/>
        <end position="695"/>
    </location>
</feature>
<dbReference type="PROSITE" id="PS00109">
    <property type="entry name" value="PROTEIN_KINASE_TYR"/>
    <property type="match status" value="1"/>
</dbReference>